<protein>
    <submittedName>
        <fullName evidence="2">Heterokaryon incompatibility</fullName>
    </submittedName>
</protein>
<dbReference type="InterPro" id="IPR052895">
    <property type="entry name" value="HetReg/Transcr_Mod"/>
</dbReference>
<dbReference type="EMBL" id="JAUKUA010000004">
    <property type="protein sequence ID" value="KAK0716075.1"/>
    <property type="molecule type" value="Genomic_DNA"/>
</dbReference>
<dbReference type="Pfam" id="PF06985">
    <property type="entry name" value="HET"/>
    <property type="match status" value="1"/>
</dbReference>
<feature type="domain" description="Heterokaryon incompatibility" evidence="1">
    <location>
        <begin position="12"/>
        <end position="102"/>
    </location>
</feature>
<proteinExistence type="predicted"/>
<evidence type="ECO:0000313" key="2">
    <source>
        <dbReference type="EMBL" id="KAK0716075.1"/>
    </source>
</evidence>
<accession>A0AA40DUH9</accession>
<feature type="non-terminal residue" evidence="2">
    <location>
        <position position="103"/>
    </location>
</feature>
<keyword evidence="3" id="KW-1185">Reference proteome</keyword>
<evidence type="ECO:0000259" key="1">
    <source>
        <dbReference type="Pfam" id="PF06985"/>
    </source>
</evidence>
<gene>
    <name evidence="2" type="ORF">B0H67DRAFT_487403</name>
</gene>
<organism evidence="2 3">
    <name type="scientific">Lasiosphaeris hirsuta</name>
    <dbReference type="NCBI Taxonomy" id="260670"/>
    <lineage>
        <taxon>Eukaryota</taxon>
        <taxon>Fungi</taxon>
        <taxon>Dikarya</taxon>
        <taxon>Ascomycota</taxon>
        <taxon>Pezizomycotina</taxon>
        <taxon>Sordariomycetes</taxon>
        <taxon>Sordariomycetidae</taxon>
        <taxon>Sordariales</taxon>
        <taxon>Lasiosphaeriaceae</taxon>
        <taxon>Lasiosphaeris</taxon>
    </lineage>
</organism>
<dbReference type="InterPro" id="IPR010730">
    <property type="entry name" value="HET"/>
</dbReference>
<sequence length="103" mass="11414">MEEVLLDSAPYFTALSYAWDSEKGTEQIVCDGALITVTKNCVAALRNIRLNTDKEQRVWVDAICINQAATATAEKNQQIGIMGDIYKKADSVRVWLGEQDDSS</sequence>
<dbReference type="PANTHER" id="PTHR24148">
    <property type="entry name" value="ANKYRIN REPEAT DOMAIN-CONTAINING PROTEIN 39 HOMOLOG-RELATED"/>
    <property type="match status" value="1"/>
</dbReference>
<comment type="caution">
    <text evidence="2">The sequence shown here is derived from an EMBL/GenBank/DDBJ whole genome shotgun (WGS) entry which is preliminary data.</text>
</comment>
<name>A0AA40DUH9_9PEZI</name>
<reference evidence="2" key="1">
    <citation type="submission" date="2023-06" db="EMBL/GenBank/DDBJ databases">
        <title>Genome-scale phylogeny and comparative genomics of the fungal order Sordariales.</title>
        <authorList>
            <consortium name="Lawrence Berkeley National Laboratory"/>
            <person name="Hensen N."/>
            <person name="Bonometti L."/>
            <person name="Westerberg I."/>
            <person name="Brannstrom I.O."/>
            <person name="Guillou S."/>
            <person name="Cros-Aarteil S."/>
            <person name="Calhoun S."/>
            <person name="Haridas S."/>
            <person name="Kuo A."/>
            <person name="Mondo S."/>
            <person name="Pangilinan J."/>
            <person name="Riley R."/>
            <person name="Labutti K."/>
            <person name="Andreopoulos B."/>
            <person name="Lipzen A."/>
            <person name="Chen C."/>
            <person name="Yanf M."/>
            <person name="Daum C."/>
            <person name="Ng V."/>
            <person name="Clum A."/>
            <person name="Steindorff A."/>
            <person name="Ohm R."/>
            <person name="Martin F."/>
            <person name="Silar P."/>
            <person name="Natvig D."/>
            <person name="Lalanne C."/>
            <person name="Gautier V."/>
            <person name="Ament-Velasquez S.L."/>
            <person name="Kruys A."/>
            <person name="Hutchinson M.I."/>
            <person name="Powell A.J."/>
            <person name="Barry K."/>
            <person name="Miller A.N."/>
            <person name="Grigoriev I.V."/>
            <person name="Debuchy R."/>
            <person name="Gladieux P."/>
            <person name="Thoren M.H."/>
            <person name="Johannesson H."/>
        </authorList>
    </citation>
    <scope>NUCLEOTIDE SEQUENCE</scope>
    <source>
        <strain evidence="2">SMH4607-1</strain>
    </source>
</reference>
<dbReference type="AlphaFoldDB" id="A0AA40DUH9"/>
<dbReference type="PANTHER" id="PTHR24148:SF64">
    <property type="entry name" value="HETEROKARYON INCOMPATIBILITY DOMAIN-CONTAINING PROTEIN"/>
    <property type="match status" value="1"/>
</dbReference>
<dbReference type="Proteomes" id="UP001172102">
    <property type="component" value="Unassembled WGS sequence"/>
</dbReference>
<evidence type="ECO:0000313" key="3">
    <source>
        <dbReference type="Proteomes" id="UP001172102"/>
    </source>
</evidence>